<evidence type="ECO:0000313" key="3">
    <source>
        <dbReference type="Proteomes" id="UP000324222"/>
    </source>
</evidence>
<proteinExistence type="predicted"/>
<protein>
    <submittedName>
        <fullName evidence="2">Uncharacterized protein</fullName>
    </submittedName>
</protein>
<sequence length="215" mass="22746">MPIRKLHESSIQRILNNGSVKHTLKMGGRGAPEDLHPSPAHRVTSRAHGHAVGLITQCTASGSVTAATDALCLTCCLATLLHRGAKLITGSLGSIEEFSSVSPGNPPTQTHAAPDTSAQHLKPMVPRDRAKLSCAVSVPGVTAVLSVVPCGSTAAYTEHITPCGVLCVQDWVMRCARSRCNTSTAIAQHYHHNNPSPSSTHDQQLMMPMWSSGFC</sequence>
<dbReference type="Proteomes" id="UP000324222">
    <property type="component" value="Unassembled WGS sequence"/>
</dbReference>
<accession>A0A5B7GGL5</accession>
<keyword evidence="3" id="KW-1185">Reference proteome</keyword>
<gene>
    <name evidence="2" type="ORF">E2C01_050181</name>
</gene>
<name>A0A5B7GGL5_PORTR</name>
<comment type="caution">
    <text evidence="2">The sequence shown here is derived from an EMBL/GenBank/DDBJ whole genome shotgun (WGS) entry which is preliminary data.</text>
</comment>
<feature type="region of interest" description="Disordered" evidence="1">
    <location>
        <begin position="98"/>
        <end position="119"/>
    </location>
</feature>
<dbReference type="AlphaFoldDB" id="A0A5B7GGL5"/>
<dbReference type="EMBL" id="VSRR010013786">
    <property type="protein sequence ID" value="MPC56228.1"/>
    <property type="molecule type" value="Genomic_DNA"/>
</dbReference>
<evidence type="ECO:0000313" key="2">
    <source>
        <dbReference type="EMBL" id="MPC56228.1"/>
    </source>
</evidence>
<evidence type="ECO:0000256" key="1">
    <source>
        <dbReference type="SAM" id="MobiDB-lite"/>
    </source>
</evidence>
<organism evidence="2 3">
    <name type="scientific">Portunus trituberculatus</name>
    <name type="common">Swimming crab</name>
    <name type="synonym">Neptunus trituberculatus</name>
    <dbReference type="NCBI Taxonomy" id="210409"/>
    <lineage>
        <taxon>Eukaryota</taxon>
        <taxon>Metazoa</taxon>
        <taxon>Ecdysozoa</taxon>
        <taxon>Arthropoda</taxon>
        <taxon>Crustacea</taxon>
        <taxon>Multicrustacea</taxon>
        <taxon>Malacostraca</taxon>
        <taxon>Eumalacostraca</taxon>
        <taxon>Eucarida</taxon>
        <taxon>Decapoda</taxon>
        <taxon>Pleocyemata</taxon>
        <taxon>Brachyura</taxon>
        <taxon>Eubrachyura</taxon>
        <taxon>Portunoidea</taxon>
        <taxon>Portunidae</taxon>
        <taxon>Portuninae</taxon>
        <taxon>Portunus</taxon>
    </lineage>
</organism>
<reference evidence="2 3" key="1">
    <citation type="submission" date="2019-05" db="EMBL/GenBank/DDBJ databases">
        <title>Another draft genome of Portunus trituberculatus and its Hox gene families provides insights of decapod evolution.</title>
        <authorList>
            <person name="Jeong J.-H."/>
            <person name="Song I."/>
            <person name="Kim S."/>
            <person name="Choi T."/>
            <person name="Kim D."/>
            <person name="Ryu S."/>
            <person name="Kim W."/>
        </authorList>
    </citation>
    <scope>NUCLEOTIDE SEQUENCE [LARGE SCALE GENOMIC DNA]</scope>
    <source>
        <tissue evidence="2">Muscle</tissue>
    </source>
</reference>